<evidence type="ECO:0000256" key="2">
    <source>
        <dbReference type="ARBA" id="ARBA00023002"/>
    </source>
</evidence>
<dbReference type="PRINTS" id="PR00081">
    <property type="entry name" value="GDHRDH"/>
</dbReference>
<dbReference type="Proteomes" id="UP001596266">
    <property type="component" value="Unassembled WGS sequence"/>
</dbReference>
<feature type="domain" description="Ketoreductase" evidence="5">
    <location>
        <begin position="18"/>
        <end position="218"/>
    </location>
</feature>
<organism evidence="6 7">
    <name type="scientific">Luteococcus sanguinis</name>
    <dbReference type="NCBI Taxonomy" id="174038"/>
    <lineage>
        <taxon>Bacteria</taxon>
        <taxon>Bacillati</taxon>
        <taxon>Actinomycetota</taxon>
        <taxon>Actinomycetes</taxon>
        <taxon>Propionibacteriales</taxon>
        <taxon>Propionibacteriaceae</taxon>
        <taxon>Luteococcus</taxon>
    </lineage>
</organism>
<dbReference type="CDD" id="cd05233">
    <property type="entry name" value="SDR_c"/>
    <property type="match status" value="1"/>
</dbReference>
<dbReference type="Gene3D" id="3.40.50.720">
    <property type="entry name" value="NAD(P)-binding Rossmann-like Domain"/>
    <property type="match status" value="1"/>
</dbReference>
<proteinExistence type="inferred from homology"/>
<dbReference type="Pfam" id="PF00106">
    <property type="entry name" value="adh_short"/>
    <property type="match status" value="1"/>
</dbReference>
<evidence type="ECO:0000259" key="5">
    <source>
        <dbReference type="SMART" id="SM00822"/>
    </source>
</evidence>
<dbReference type="InterPro" id="IPR002347">
    <property type="entry name" value="SDR_fam"/>
</dbReference>
<evidence type="ECO:0000313" key="7">
    <source>
        <dbReference type="Proteomes" id="UP001596266"/>
    </source>
</evidence>
<accession>A0ABW1WY29</accession>
<dbReference type="InterPro" id="IPR020904">
    <property type="entry name" value="Sc_DH/Rdtase_CS"/>
</dbReference>
<keyword evidence="2" id="KW-0560">Oxidoreductase</keyword>
<reference evidence="7" key="1">
    <citation type="journal article" date="2019" name="Int. J. Syst. Evol. Microbiol.">
        <title>The Global Catalogue of Microorganisms (GCM) 10K type strain sequencing project: providing services to taxonomists for standard genome sequencing and annotation.</title>
        <authorList>
            <consortium name="The Broad Institute Genomics Platform"/>
            <consortium name="The Broad Institute Genome Sequencing Center for Infectious Disease"/>
            <person name="Wu L."/>
            <person name="Ma J."/>
        </authorList>
    </citation>
    <scope>NUCLEOTIDE SEQUENCE [LARGE SCALE GENOMIC DNA]</scope>
    <source>
        <strain evidence="7">CGMCC 1.15277</strain>
    </source>
</reference>
<feature type="region of interest" description="Disordered" evidence="4">
    <location>
        <begin position="1"/>
        <end position="21"/>
    </location>
</feature>
<dbReference type="PRINTS" id="PR00080">
    <property type="entry name" value="SDRFAMILY"/>
</dbReference>
<dbReference type="PANTHER" id="PTHR44196">
    <property type="entry name" value="DEHYDROGENASE/REDUCTASE SDR FAMILY MEMBER 7B"/>
    <property type="match status" value="1"/>
</dbReference>
<dbReference type="PANTHER" id="PTHR44196:SF1">
    <property type="entry name" value="DEHYDROGENASE_REDUCTASE SDR FAMILY MEMBER 7B"/>
    <property type="match status" value="1"/>
</dbReference>
<name>A0ABW1WY29_9ACTN</name>
<dbReference type="SMART" id="SM00822">
    <property type="entry name" value="PKS_KR"/>
    <property type="match status" value="1"/>
</dbReference>
<sequence>MSDDTSSDISRPAGGSRPSALVTGASRGIGLAIARRLADTHHILVGGRGQAAVAAVVAELPSAEPFVCDLDDEQAVASAVADITSLDVLVHSAGIAASGRVDEAERDTWRRVYETNVVAVAGLTRLLLPALRAARGQVVTINSGSGFNSGPGGGPYSASKFALRALTDALREEERGKVRVSSVHPGRVDTDMQVDLQAQLGRPYVAAEHLRPESVAEAVALAVYASPEAMVEQVSIRPVFKA</sequence>
<protein>
    <submittedName>
        <fullName evidence="6">SDR family oxidoreductase</fullName>
    </submittedName>
</protein>
<comment type="caution">
    <text evidence="6">The sequence shown here is derived from an EMBL/GenBank/DDBJ whole genome shotgun (WGS) entry which is preliminary data.</text>
</comment>
<evidence type="ECO:0000313" key="6">
    <source>
        <dbReference type="EMBL" id="MFC6396119.1"/>
    </source>
</evidence>
<dbReference type="SUPFAM" id="SSF51735">
    <property type="entry name" value="NAD(P)-binding Rossmann-fold domains"/>
    <property type="match status" value="1"/>
</dbReference>
<evidence type="ECO:0000256" key="4">
    <source>
        <dbReference type="SAM" id="MobiDB-lite"/>
    </source>
</evidence>
<evidence type="ECO:0000256" key="3">
    <source>
        <dbReference type="RuleBase" id="RU000363"/>
    </source>
</evidence>
<gene>
    <name evidence="6" type="ORF">ACFP57_03830</name>
</gene>
<dbReference type="InterPro" id="IPR036291">
    <property type="entry name" value="NAD(P)-bd_dom_sf"/>
</dbReference>
<dbReference type="NCBIfam" id="NF006073">
    <property type="entry name" value="PRK08219.1"/>
    <property type="match status" value="1"/>
</dbReference>
<dbReference type="InterPro" id="IPR057326">
    <property type="entry name" value="KR_dom"/>
</dbReference>
<dbReference type="EMBL" id="JBHSUA010000009">
    <property type="protein sequence ID" value="MFC6396119.1"/>
    <property type="molecule type" value="Genomic_DNA"/>
</dbReference>
<evidence type="ECO:0000256" key="1">
    <source>
        <dbReference type="ARBA" id="ARBA00006484"/>
    </source>
</evidence>
<keyword evidence="7" id="KW-1185">Reference proteome</keyword>
<dbReference type="RefSeq" id="WP_343885259.1">
    <property type="nucleotide sequence ID" value="NZ_BAAAKI010000004.1"/>
</dbReference>
<dbReference type="PROSITE" id="PS00061">
    <property type="entry name" value="ADH_SHORT"/>
    <property type="match status" value="1"/>
</dbReference>
<comment type="similarity">
    <text evidence="1 3">Belongs to the short-chain dehydrogenases/reductases (SDR) family.</text>
</comment>